<keyword evidence="5 6" id="KW-0472">Membrane</keyword>
<feature type="transmembrane region" description="Helical" evidence="6">
    <location>
        <begin position="135"/>
        <end position="160"/>
    </location>
</feature>
<feature type="transmembrane region" description="Helical" evidence="6">
    <location>
        <begin position="190"/>
        <end position="212"/>
    </location>
</feature>
<dbReference type="GO" id="GO:0022857">
    <property type="term" value="F:transmembrane transporter activity"/>
    <property type="evidence" value="ECO:0007669"/>
    <property type="project" value="InterPro"/>
</dbReference>
<evidence type="ECO:0000313" key="8">
    <source>
        <dbReference type="Proteomes" id="UP000244855"/>
    </source>
</evidence>
<proteinExistence type="inferred from homology"/>
<evidence type="ECO:0000256" key="3">
    <source>
        <dbReference type="ARBA" id="ARBA00022692"/>
    </source>
</evidence>
<dbReference type="InterPro" id="IPR000109">
    <property type="entry name" value="POT_fam"/>
</dbReference>
<evidence type="ECO:0000256" key="4">
    <source>
        <dbReference type="ARBA" id="ARBA00022989"/>
    </source>
</evidence>
<evidence type="ECO:0000256" key="1">
    <source>
        <dbReference type="ARBA" id="ARBA00004141"/>
    </source>
</evidence>
<evidence type="ECO:0000256" key="5">
    <source>
        <dbReference type="ARBA" id="ARBA00023136"/>
    </source>
</evidence>
<dbReference type="InterPro" id="IPR036259">
    <property type="entry name" value="MFS_trans_sf"/>
</dbReference>
<dbReference type="SUPFAM" id="SSF103473">
    <property type="entry name" value="MFS general substrate transporter"/>
    <property type="match status" value="1"/>
</dbReference>
<feature type="transmembrane region" description="Helical" evidence="6">
    <location>
        <begin position="107"/>
        <end position="129"/>
    </location>
</feature>
<dbReference type="AlphaFoldDB" id="A0A2V1DE98"/>
<feature type="transmembrane region" description="Helical" evidence="6">
    <location>
        <begin position="218"/>
        <end position="238"/>
    </location>
</feature>
<keyword evidence="4 6" id="KW-1133">Transmembrane helix</keyword>
<comment type="subcellular location">
    <subcellularLocation>
        <location evidence="1">Membrane</location>
        <topology evidence="1">Multi-pass membrane protein</topology>
    </subcellularLocation>
</comment>
<gene>
    <name evidence="7" type="ORF">DM02DRAFT_690111</name>
</gene>
<dbReference type="PANTHER" id="PTHR11654">
    <property type="entry name" value="OLIGOPEPTIDE TRANSPORTER-RELATED"/>
    <property type="match status" value="1"/>
</dbReference>
<dbReference type="GO" id="GO:0016020">
    <property type="term" value="C:membrane"/>
    <property type="evidence" value="ECO:0007669"/>
    <property type="project" value="UniProtKB-SubCell"/>
</dbReference>
<feature type="transmembrane region" description="Helical" evidence="6">
    <location>
        <begin position="21"/>
        <end position="42"/>
    </location>
</feature>
<reference evidence="7 8" key="1">
    <citation type="journal article" date="2018" name="Sci. Rep.">
        <title>Comparative genomics provides insights into the lifestyle and reveals functional heterogeneity of dark septate endophytic fungi.</title>
        <authorList>
            <person name="Knapp D.G."/>
            <person name="Nemeth J.B."/>
            <person name="Barry K."/>
            <person name="Hainaut M."/>
            <person name="Henrissat B."/>
            <person name="Johnson J."/>
            <person name="Kuo A."/>
            <person name="Lim J.H.P."/>
            <person name="Lipzen A."/>
            <person name="Nolan M."/>
            <person name="Ohm R.A."/>
            <person name="Tamas L."/>
            <person name="Grigoriev I.V."/>
            <person name="Spatafora J.W."/>
            <person name="Nagy L.G."/>
            <person name="Kovacs G.M."/>
        </authorList>
    </citation>
    <scope>NUCLEOTIDE SEQUENCE [LARGE SCALE GENOMIC DNA]</scope>
    <source>
        <strain evidence="7 8">DSE2036</strain>
    </source>
</reference>
<organism evidence="7 8">
    <name type="scientific">Periconia macrospinosa</name>
    <dbReference type="NCBI Taxonomy" id="97972"/>
    <lineage>
        <taxon>Eukaryota</taxon>
        <taxon>Fungi</taxon>
        <taxon>Dikarya</taxon>
        <taxon>Ascomycota</taxon>
        <taxon>Pezizomycotina</taxon>
        <taxon>Dothideomycetes</taxon>
        <taxon>Pleosporomycetidae</taxon>
        <taxon>Pleosporales</taxon>
        <taxon>Massarineae</taxon>
        <taxon>Periconiaceae</taxon>
        <taxon>Periconia</taxon>
    </lineage>
</organism>
<protein>
    <submittedName>
        <fullName evidence="7">MFS general substrate transporter</fullName>
    </submittedName>
</protein>
<sequence length="508" mass="55689">MHDEFIPRPPTEDEIKDLPHVMTNIPITAWLLVFIGSAAAFARYGVSTTFQNYIQNPPGNPQLPGALGLGQAKATTITSIFSAFVFLTPLPLGILSDGWLGRYKTMILSLGLLLFGYTVLVVTATPASFQHGASLGGLIASMLLVGLGQGGLSAVMFVFIGDQIPDNGMIVQKNAKGKFVIQDRSISIQFVFNIYFWASNLASLSIIGTTMMERVSFWSAYLMPTGILAISTIPLLLWSSRLTRPPLQKNVLPETLRVVYIACRNRFRLSAAVQAQHCDSVFVDELRSGLNACQVMIAFVIFWLCYNQIFSNIVSQAGQMERVGVSNDTIVFLNVAAVVVLSPLIQSLQALLRRYRLSFGPIRRITVGFVLTAMAMAYAAGLQKLIYSRGPCYSRPLDCPGAYQNGQLRPNKVNVWLQAPIHVVLGAGEILAYVSMTEYAYAQSPQNMKAIIQALNQLTVALGSALCTALGPASRDPWLVTLYSCLSGVMGFSAVLFWLVFRRYDDRK</sequence>
<dbReference type="Gene3D" id="1.20.1250.20">
    <property type="entry name" value="MFS general substrate transporter like domains"/>
    <property type="match status" value="1"/>
</dbReference>
<keyword evidence="8" id="KW-1185">Reference proteome</keyword>
<keyword evidence="3 6" id="KW-0812">Transmembrane</keyword>
<dbReference type="Proteomes" id="UP000244855">
    <property type="component" value="Unassembled WGS sequence"/>
</dbReference>
<evidence type="ECO:0000313" key="7">
    <source>
        <dbReference type="EMBL" id="PVH95444.1"/>
    </source>
</evidence>
<feature type="transmembrane region" description="Helical" evidence="6">
    <location>
        <begin position="74"/>
        <end position="95"/>
    </location>
</feature>
<comment type="similarity">
    <text evidence="2">Belongs to the major facilitator superfamily. Proton-dependent oligopeptide transporter (POT/PTR) (TC 2.A.17) family.</text>
</comment>
<accession>A0A2V1DE98</accession>
<dbReference type="EMBL" id="KZ805496">
    <property type="protein sequence ID" value="PVH95444.1"/>
    <property type="molecule type" value="Genomic_DNA"/>
</dbReference>
<feature type="transmembrane region" description="Helical" evidence="6">
    <location>
        <begin position="290"/>
        <end position="310"/>
    </location>
</feature>
<name>A0A2V1DE98_9PLEO</name>
<feature type="transmembrane region" description="Helical" evidence="6">
    <location>
        <begin position="330"/>
        <end position="352"/>
    </location>
</feature>
<evidence type="ECO:0000256" key="2">
    <source>
        <dbReference type="ARBA" id="ARBA00005982"/>
    </source>
</evidence>
<dbReference type="Pfam" id="PF00854">
    <property type="entry name" value="PTR2"/>
    <property type="match status" value="1"/>
</dbReference>
<dbReference type="OrthoDB" id="8904098at2759"/>
<feature type="transmembrane region" description="Helical" evidence="6">
    <location>
        <begin position="364"/>
        <end position="381"/>
    </location>
</feature>
<feature type="transmembrane region" description="Helical" evidence="6">
    <location>
        <begin position="480"/>
        <end position="501"/>
    </location>
</feature>
<evidence type="ECO:0000256" key="6">
    <source>
        <dbReference type="SAM" id="Phobius"/>
    </source>
</evidence>